<protein>
    <submittedName>
        <fullName evidence="2">Aminotransferase</fullName>
    </submittedName>
</protein>
<dbReference type="OrthoDB" id="33635at2157"/>
<dbReference type="Proteomes" id="UP000290932">
    <property type="component" value="Unassembled WGS sequence"/>
</dbReference>
<evidence type="ECO:0000313" key="2">
    <source>
        <dbReference type="EMBL" id="RXE56077.1"/>
    </source>
</evidence>
<dbReference type="PANTHER" id="PTHR43510">
    <property type="entry name" value="AMINOTRANSFERASE FUNCTION, HYPOTHETICAL (EUROFUNG)"/>
    <property type="match status" value="1"/>
</dbReference>
<keyword evidence="3" id="KW-1185">Reference proteome</keyword>
<dbReference type="InterPro" id="IPR015424">
    <property type="entry name" value="PyrdxlP-dep_Trfase"/>
</dbReference>
<sequence length="374" mass="41599">MKLRDFKLERFLAEYEFRAPYILCASDCETVSVAELLEGEEGGREALMNLRLGYAEPMGSPGLREEIAGLYTTISPEEIIAFNGASEGILAYMNVALSAGDHVVVQSPAYQSLYEVARSVGCDVTMWRMEERDGAWTLDLDLLQEQIRSTTKAVIINSPHNPTGYQIPESDFRAIAEIAADHGAIVFSDEVYRYLEHPGTDRLPAMADIAETGISLGVISKAFGLAGLRTGWIATHDRELLRKLSAFKDYSTICNNVPGEFFTALALRQKDALVTRNLGFVESNLSLLERFFRENGDLFVWSHPSAGSTAFPALLSGASAFEFCTDLVDRQGVLLLPGTVFEYDDRHFRIGYGRVDMPESLRQLERYVEAHLRA</sequence>
<dbReference type="RefSeq" id="WP_128693805.1">
    <property type="nucleotide sequence ID" value="NZ_LHQS01000002.1"/>
</dbReference>
<gene>
    <name evidence="2" type="ORF">ABH15_07780</name>
</gene>
<dbReference type="CDD" id="cd00609">
    <property type="entry name" value="AAT_like"/>
    <property type="match status" value="1"/>
</dbReference>
<evidence type="ECO:0000259" key="1">
    <source>
        <dbReference type="Pfam" id="PF00155"/>
    </source>
</evidence>
<proteinExistence type="predicted"/>
<evidence type="ECO:0000313" key="3">
    <source>
        <dbReference type="Proteomes" id="UP000290932"/>
    </source>
</evidence>
<dbReference type="Gene3D" id="3.90.1150.10">
    <property type="entry name" value="Aspartate Aminotransferase, domain 1"/>
    <property type="match status" value="1"/>
</dbReference>
<dbReference type="EMBL" id="LHQS01000002">
    <property type="protein sequence ID" value="RXE56077.1"/>
    <property type="molecule type" value="Genomic_DNA"/>
</dbReference>
<keyword evidence="2" id="KW-0032">Aminotransferase</keyword>
<dbReference type="AlphaFoldDB" id="A0A498H141"/>
<dbReference type="GO" id="GO:0030170">
    <property type="term" value="F:pyridoxal phosphate binding"/>
    <property type="evidence" value="ECO:0007669"/>
    <property type="project" value="InterPro"/>
</dbReference>
<dbReference type="PANTHER" id="PTHR43510:SF1">
    <property type="entry name" value="AMINOTRANSFERASE FUNCTION, HYPOTHETICAL (EUROFUNG)"/>
    <property type="match status" value="1"/>
</dbReference>
<keyword evidence="2" id="KW-0808">Transferase</keyword>
<accession>A0A498H141</accession>
<dbReference type="GO" id="GO:0008483">
    <property type="term" value="F:transaminase activity"/>
    <property type="evidence" value="ECO:0007669"/>
    <property type="project" value="UniProtKB-KW"/>
</dbReference>
<dbReference type="Gene3D" id="3.40.640.10">
    <property type="entry name" value="Type I PLP-dependent aspartate aminotransferase-like (Major domain)"/>
    <property type="match status" value="1"/>
</dbReference>
<reference evidence="2 3" key="1">
    <citation type="journal article" date="2015" name="Int. J. Syst. Evol. Microbiol.">
        <title>Methanoculleus taiwanensis sp. nov., a methanogen isolated from deep marine sediment at the deformation front area near Taiwan.</title>
        <authorList>
            <person name="Weng C.Y."/>
            <person name="Chen S.C."/>
            <person name="Lai M.C."/>
            <person name="Wu S.Y."/>
            <person name="Lin S."/>
            <person name="Yang T.F."/>
            <person name="Chen P.C."/>
        </authorList>
    </citation>
    <scope>NUCLEOTIDE SEQUENCE [LARGE SCALE GENOMIC DNA]</scope>
    <source>
        <strain evidence="2 3">CYW4</strain>
    </source>
</reference>
<dbReference type="InterPro" id="IPR015422">
    <property type="entry name" value="PyrdxlP-dep_Trfase_small"/>
</dbReference>
<organism evidence="2 3">
    <name type="scientific">Methanoculleus taiwanensis</name>
    <dbReference type="NCBI Taxonomy" id="1550565"/>
    <lineage>
        <taxon>Archaea</taxon>
        <taxon>Methanobacteriati</taxon>
        <taxon>Methanobacteriota</taxon>
        <taxon>Stenosarchaea group</taxon>
        <taxon>Methanomicrobia</taxon>
        <taxon>Methanomicrobiales</taxon>
        <taxon>Methanomicrobiaceae</taxon>
        <taxon>Methanoculleus</taxon>
    </lineage>
</organism>
<dbReference type="SUPFAM" id="SSF53383">
    <property type="entry name" value="PLP-dependent transferases"/>
    <property type="match status" value="1"/>
</dbReference>
<dbReference type="InterPro" id="IPR015421">
    <property type="entry name" value="PyrdxlP-dep_Trfase_major"/>
</dbReference>
<comment type="caution">
    <text evidence="2">The sequence shown here is derived from an EMBL/GenBank/DDBJ whole genome shotgun (WGS) entry which is preliminary data.</text>
</comment>
<name>A0A498H141_9EURY</name>
<dbReference type="InterPro" id="IPR004839">
    <property type="entry name" value="Aminotransferase_I/II_large"/>
</dbReference>
<feature type="domain" description="Aminotransferase class I/classII large" evidence="1">
    <location>
        <begin position="46"/>
        <end position="352"/>
    </location>
</feature>
<dbReference type="Pfam" id="PF00155">
    <property type="entry name" value="Aminotran_1_2"/>
    <property type="match status" value="1"/>
</dbReference>